<evidence type="ECO:0000256" key="3">
    <source>
        <dbReference type="PROSITE-ProRule" id="PRU00076"/>
    </source>
</evidence>
<dbReference type="PROSITE" id="PS01180">
    <property type="entry name" value="CUB"/>
    <property type="match status" value="1"/>
</dbReference>
<dbReference type="Gene3D" id="2.10.25.10">
    <property type="entry name" value="Laminin"/>
    <property type="match status" value="2"/>
</dbReference>
<dbReference type="PANTHER" id="PTHR14949">
    <property type="entry name" value="EGF-LIKE-DOMAIN, MULTIPLE 7, 8"/>
    <property type="match status" value="1"/>
</dbReference>
<keyword evidence="1" id="KW-0732">Signal</keyword>
<comment type="caution">
    <text evidence="3">Lacks conserved residue(s) required for the propagation of feature annotation.</text>
</comment>
<dbReference type="InParanoid" id="K1QPB1"/>
<dbReference type="PROSITE" id="PS50026">
    <property type="entry name" value="EGF_3"/>
    <property type="match status" value="1"/>
</dbReference>
<proteinExistence type="predicted"/>
<organism evidence="4">
    <name type="scientific">Magallana gigas</name>
    <name type="common">Pacific oyster</name>
    <name type="synonym">Crassostrea gigas</name>
    <dbReference type="NCBI Taxonomy" id="29159"/>
    <lineage>
        <taxon>Eukaryota</taxon>
        <taxon>Metazoa</taxon>
        <taxon>Spiralia</taxon>
        <taxon>Lophotrochozoa</taxon>
        <taxon>Mollusca</taxon>
        <taxon>Bivalvia</taxon>
        <taxon>Autobranchia</taxon>
        <taxon>Pteriomorphia</taxon>
        <taxon>Ostreida</taxon>
        <taxon>Ostreoidea</taxon>
        <taxon>Ostreidae</taxon>
        <taxon>Magallana</taxon>
    </lineage>
</organism>
<dbReference type="AlphaFoldDB" id="K1QPB1"/>
<evidence type="ECO:0000256" key="1">
    <source>
        <dbReference type="ARBA" id="ARBA00022729"/>
    </source>
</evidence>
<accession>K1QPB1</accession>
<dbReference type="SUPFAM" id="SSF57196">
    <property type="entry name" value="EGF/Laminin"/>
    <property type="match status" value="1"/>
</dbReference>
<gene>
    <name evidence="4" type="ORF">CGI_10022137</name>
</gene>
<dbReference type="InterPro" id="IPR035914">
    <property type="entry name" value="Sperma_CUB_dom_sf"/>
</dbReference>
<sequence>MILNDPELEYLIGSNQNDLSFYDKAELNAFYKCADNCTNPPVCQNGGFVKQVDGVCSCECVDGLTGTDCSQLNTSRGCGGTFNLLTSESAFIDMIGYKRDLSCTWLIKGPEKTKIQVFINSIELPFSTYGNCYHFIEIRDYLSGAKGKQICGNSGGETFTKKNIGPTNVMILRFDSALYNAVRPGKGFTLTATATPSEAERCLLFNYALADNDIGGPYTTTLKVRILSDIFTPDMIFATNSGNKWTSAEMDLPAVNGMKIQFVGSYGIQRMVLDNIRITPLLCYICNENSCLNGVCFPHSSSTYSCKCNAGWSGNKCDINLCANVDCNQGKCEALSETETRCICDAGWYGEFCDINPCEQIDCNKGFCEVVSMFEARCVYLALVSSGNHDNDEQIGILVVQ</sequence>
<dbReference type="SUPFAM" id="SSF49854">
    <property type="entry name" value="Spermadhesin, CUB domain"/>
    <property type="match status" value="1"/>
</dbReference>
<dbReference type="Pfam" id="PF00431">
    <property type="entry name" value="CUB"/>
    <property type="match status" value="1"/>
</dbReference>
<dbReference type="HOGENOM" id="CLU_687454_0_0_1"/>
<dbReference type="SMART" id="SM00042">
    <property type="entry name" value="CUB"/>
    <property type="match status" value="1"/>
</dbReference>
<keyword evidence="3" id="KW-0245">EGF-like domain</keyword>
<dbReference type="InterPro" id="IPR000742">
    <property type="entry name" value="EGF"/>
</dbReference>
<dbReference type="InterPro" id="IPR050969">
    <property type="entry name" value="Dev_Signal_Modulators"/>
</dbReference>
<dbReference type="InterPro" id="IPR000859">
    <property type="entry name" value="CUB_dom"/>
</dbReference>
<feature type="disulfide bond" evidence="3">
    <location>
        <begin position="308"/>
        <end position="317"/>
    </location>
</feature>
<dbReference type="PROSITE" id="PS01186">
    <property type="entry name" value="EGF_2"/>
    <property type="match status" value="2"/>
</dbReference>
<keyword evidence="2 3" id="KW-1015">Disulfide bond</keyword>
<reference evidence="4" key="1">
    <citation type="journal article" date="2012" name="Nature">
        <title>The oyster genome reveals stress adaptation and complexity of shell formation.</title>
        <authorList>
            <person name="Zhang G."/>
            <person name="Fang X."/>
            <person name="Guo X."/>
            <person name="Li L."/>
            <person name="Luo R."/>
            <person name="Xu F."/>
            <person name="Yang P."/>
            <person name="Zhang L."/>
            <person name="Wang X."/>
            <person name="Qi H."/>
            <person name="Xiong Z."/>
            <person name="Que H."/>
            <person name="Xie Y."/>
            <person name="Holland P.W."/>
            <person name="Paps J."/>
            <person name="Zhu Y."/>
            <person name="Wu F."/>
            <person name="Chen Y."/>
            <person name="Wang J."/>
            <person name="Peng C."/>
            <person name="Meng J."/>
            <person name="Yang L."/>
            <person name="Liu J."/>
            <person name="Wen B."/>
            <person name="Zhang N."/>
            <person name="Huang Z."/>
            <person name="Zhu Q."/>
            <person name="Feng Y."/>
            <person name="Mount A."/>
            <person name="Hedgecock D."/>
            <person name="Xu Z."/>
            <person name="Liu Y."/>
            <person name="Domazet-Loso T."/>
            <person name="Du Y."/>
            <person name="Sun X."/>
            <person name="Zhang S."/>
            <person name="Liu B."/>
            <person name="Cheng P."/>
            <person name="Jiang X."/>
            <person name="Li J."/>
            <person name="Fan D."/>
            <person name="Wang W."/>
            <person name="Fu W."/>
            <person name="Wang T."/>
            <person name="Wang B."/>
            <person name="Zhang J."/>
            <person name="Peng Z."/>
            <person name="Li Y."/>
            <person name="Li N."/>
            <person name="Wang J."/>
            <person name="Chen M."/>
            <person name="He Y."/>
            <person name="Tan F."/>
            <person name="Song X."/>
            <person name="Zheng Q."/>
            <person name="Huang R."/>
            <person name="Yang H."/>
            <person name="Du X."/>
            <person name="Chen L."/>
            <person name="Yang M."/>
            <person name="Gaffney P.M."/>
            <person name="Wang S."/>
            <person name="Luo L."/>
            <person name="She Z."/>
            <person name="Ming Y."/>
            <person name="Huang W."/>
            <person name="Zhang S."/>
            <person name="Huang B."/>
            <person name="Zhang Y."/>
            <person name="Qu T."/>
            <person name="Ni P."/>
            <person name="Miao G."/>
            <person name="Wang J."/>
            <person name="Wang Q."/>
            <person name="Steinberg C.E."/>
            <person name="Wang H."/>
            <person name="Li N."/>
            <person name="Qian L."/>
            <person name="Zhang G."/>
            <person name="Li Y."/>
            <person name="Yang H."/>
            <person name="Liu X."/>
            <person name="Wang J."/>
            <person name="Yin Y."/>
            <person name="Wang J."/>
        </authorList>
    </citation>
    <scope>NUCLEOTIDE SEQUENCE [LARGE SCALE GENOMIC DNA]</scope>
    <source>
        <strain evidence="4">05x7-T-G4-1.051#20</strain>
    </source>
</reference>
<dbReference type="SMART" id="SM00181">
    <property type="entry name" value="EGF"/>
    <property type="match status" value="3"/>
</dbReference>
<name>K1QPB1_MAGGI</name>
<dbReference type="PROSITE" id="PS00022">
    <property type="entry name" value="EGF_1"/>
    <property type="match status" value="2"/>
</dbReference>
<evidence type="ECO:0000313" key="4">
    <source>
        <dbReference type="EMBL" id="EKC35718.1"/>
    </source>
</evidence>
<protein>
    <submittedName>
        <fullName evidence="4">Zinc metalloproteinase nas-36</fullName>
    </submittedName>
</protein>
<dbReference type="CDD" id="cd00041">
    <property type="entry name" value="CUB"/>
    <property type="match status" value="1"/>
</dbReference>
<dbReference type="EMBL" id="JH816972">
    <property type="protein sequence ID" value="EKC35718.1"/>
    <property type="molecule type" value="Genomic_DNA"/>
</dbReference>
<dbReference type="Gene3D" id="2.60.120.290">
    <property type="entry name" value="Spermadhesin, CUB domain"/>
    <property type="match status" value="1"/>
</dbReference>
<dbReference type="PANTHER" id="PTHR14949:SF56">
    <property type="entry name" value="EGF-LIKE-DOMAIN, MULTIPLE 7"/>
    <property type="match status" value="1"/>
</dbReference>
<evidence type="ECO:0000256" key="2">
    <source>
        <dbReference type="ARBA" id="ARBA00023157"/>
    </source>
</evidence>